<keyword evidence="1" id="KW-0472">Membrane</keyword>
<reference evidence="2" key="1">
    <citation type="submission" date="2022-04" db="EMBL/GenBank/DDBJ databases">
        <title>Flavobacterium pygoscelis sp. nov. isolated from Chinstrap chick (Pygoscelis antarcticus).</title>
        <authorList>
            <person name="Irgang R."/>
            <person name="Poblete-Morales M."/>
            <person name="Avendano-Herrera R."/>
        </authorList>
    </citation>
    <scope>NUCLEOTIDE SEQUENCE</scope>
    <source>
        <strain evidence="2">I-SCBP12n</strain>
    </source>
</reference>
<keyword evidence="3" id="KW-1185">Reference proteome</keyword>
<evidence type="ECO:0000313" key="3">
    <source>
        <dbReference type="Proteomes" id="UP001139260"/>
    </source>
</evidence>
<comment type="caution">
    <text evidence="2">The sequence shown here is derived from an EMBL/GenBank/DDBJ whole genome shotgun (WGS) entry which is preliminary data.</text>
</comment>
<dbReference type="Proteomes" id="UP001139260">
    <property type="component" value="Unassembled WGS sequence"/>
</dbReference>
<evidence type="ECO:0000313" key="2">
    <source>
        <dbReference type="EMBL" id="MCK8142028.1"/>
    </source>
</evidence>
<sequence length="146" mass="17623">MFRKIVSNKLIILQILFLVLFLVLIRAFENELFYDPFLDFFKKDFANLSLPAVKFFPLITGLFFRYSLNTFFSLCIIYVVFKEISLLKFAAALYCFLFLLFICIFIYIVFFAVGNYNWILFYIRRFLIQPLFLLLFVAGFYYQKQK</sequence>
<feature type="transmembrane region" description="Helical" evidence="1">
    <location>
        <begin position="55"/>
        <end position="81"/>
    </location>
</feature>
<dbReference type="InterPro" id="IPR026414">
    <property type="entry name" value="ExosoTase_F-assoc_memb"/>
</dbReference>
<feature type="transmembrane region" description="Helical" evidence="1">
    <location>
        <begin position="119"/>
        <end position="142"/>
    </location>
</feature>
<dbReference type="RefSeq" id="WP_248428309.1">
    <property type="nucleotide sequence ID" value="NZ_JALNUB010000005.1"/>
</dbReference>
<protein>
    <submittedName>
        <fullName evidence="2">Exosortase F system-associated protein</fullName>
    </submittedName>
</protein>
<dbReference type="NCBIfam" id="TIGR04127">
    <property type="entry name" value="flavo_near_exo"/>
    <property type="match status" value="1"/>
</dbReference>
<evidence type="ECO:0000256" key="1">
    <source>
        <dbReference type="SAM" id="Phobius"/>
    </source>
</evidence>
<dbReference type="AlphaFoldDB" id="A0A9X2BLQ3"/>
<name>A0A9X2BLQ3_9FLAO</name>
<accession>A0A9X2BLQ3</accession>
<dbReference type="EMBL" id="JALNUB010000005">
    <property type="protein sequence ID" value="MCK8142028.1"/>
    <property type="molecule type" value="Genomic_DNA"/>
</dbReference>
<proteinExistence type="predicted"/>
<feature type="transmembrane region" description="Helical" evidence="1">
    <location>
        <begin position="93"/>
        <end position="113"/>
    </location>
</feature>
<gene>
    <name evidence="2" type="ORF">MW871_08995</name>
</gene>
<keyword evidence="1" id="KW-1133">Transmembrane helix</keyword>
<organism evidence="2 3">
    <name type="scientific">Flavobacterium pygoscelis</name>
    <dbReference type="NCBI Taxonomy" id="2893176"/>
    <lineage>
        <taxon>Bacteria</taxon>
        <taxon>Pseudomonadati</taxon>
        <taxon>Bacteroidota</taxon>
        <taxon>Flavobacteriia</taxon>
        <taxon>Flavobacteriales</taxon>
        <taxon>Flavobacteriaceae</taxon>
        <taxon>Flavobacterium</taxon>
    </lineage>
</organism>
<keyword evidence="1" id="KW-0812">Transmembrane</keyword>